<dbReference type="PANTHER" id="PTHR37937:SF1">
    <property type="entry name" value="CONJUGATIVE TRANSFER: DNA TRANSPORT"/>
    <property type="match status" value="1"/>
</dbReference>
<dbReference type="SUPFAM" id="SSF52540">
    <property type="entry name" value="P-loop containing nucleoside triphosphate hydrolases"/>
    <property type="match status" value="1"/>
</dbReference>
<evidence type="ECO:0000256" key="6">
    <source>
        <dbReference type="ARBA" id="ARBA00023136"/>
    </source>
</evidence>
<keyword evidence="6" id="KW-0472">Membrane</keyword>
<dbReference type="PANTHER" id="PTHR37937">
    <property type="entry name" value="CONJUGATIVE TRANSFER: DNA TRANSPORT"/>
    <property type="match status" value="1"/>
</dbReference>
<dbReference type="InterPro" id="IPR051539">
    <property type="entry name" value="T4SS-coupling_protein"/>
</dbReference>
<comment type="similarity">
    <text evidence="2">Belongs to the VirD4/TraG family.</text>
</comment>
<dbReference type="RefSeq" id="WP_211148184.1">
    <property type="nucleotide sequence ID" value="NZ_JBBMEY010000012.1"/>
</dbReference>
<dbReference type="EMBL" id="JBBMFI010000084">
    <property type="protein sequence ID" value="MEQ2566585.1"/>
    <property type="molecule type" value="Genomic_DNA"/>
</dbReference>
<keyword evidence="5" id="KW-1133">Transmembrane helix</keyword>
<protein>
    <submittedName>
        <fullName evidence="8">Type IV secretory system conjugative DNA transfer family protein</fullName>
    </submittedName>
</protein>
<dbReference type="InterPro" id="IPR027417">
    <property type="entry name" value="P-loop_NTPase"/>
</dbReference>
<evidence type="ECO:0000313" key="9">
    <source>
        <dbReference type="Proteomes" id="UP001478133"/>
    </source>
</evidence>
<evidence type="ECO:0000313" key="8">
    <source>
        <dbReference type="EMBL" id="MEQ2566585.1"/>
    </source>
</evidence>
<dbReference type="Gene3D" id="3.40.50.300">
    <property type="entry name" value="P-loop containing nucleotide triphosphate hydrolases"/>
    <property type="match status" value="1"/>
</dbReference>
<name>A0ABV1HW87_9FIRM</name>
<organism evidence="8 9">
    <name type="scientific">Ruminococcoides intestinihominis</name>
    <dbReference type="NCBI Taxonomy" id="3133161"/>
    <lineage>
        <taxon>Bacteria</taxon>
        <taxon>Bacillati</taxon>
        <taxon>Bacillota</taxon>
        <taxon>Clostridia</taxon>
        <taxon>Eubacteriales</taxon>
        <taxon>Oscillospiraceae</taxon>
        <taxon>Ruminococcoides</taxon>
    </lineage>
</organism>
<dbReference type="Pfam" id="PF02534">
    <property type="entry name" value="T4SS-DNA_transf"/>
    <property type="match status" value="1"/>
</dbReference>
<dbReference type="InterPro" id="IPR003688">
    <property type="entry name" value="TraG/VirD4"/>
</dbReference>
<evidence type="ECO:0000256" key="5">
    <source>
        <dbReference type="ARBA" id="ARBA00022989"/>
    </source>
</evidence>
<evidence type="ECO:0000256" key="2">
    <source>
        <dbReference type="ARBA" id="ARBA00008806"/>
    </source>
</evidence>
<gene>
    <name evidence="8" type="ORF">ABFO16_10165</name>
</gene>
<keyword evidence="4" id="KW-0812">Transmembrane</keyword>
<evidence type="ECO:0000256" key="4">
    <source>
        <dbReference type="ARBA" id="ARBA00022692"/>
    </source>
</evidence>
<reference evidence="8 9" key="1">
    <citation type="submission" date="2024-03" db="EMBL/GenBank/DDBJ databases">
        <title>Human intestinal bacterial collection.</title>
        <authorList>
            <person name="Pauvert C."/>
            <person name="Hitch T.C.A."/>
            <person name="Clavel T."/>
        </authorList>
    </citation>
    <scope>NUCLEOTIDE SEQUENCE [LARGE SCALE GENOMIC DNA]</scope>
    <source>
        <strain evidence="8 9">CLA-AP-H18</strain>
    </source>
</reference>
<dbReference type="NCBIfam" id="NF045973">
    <property type="entry name" value="conju_CD1115"/>
    <property type="match status" value="1"/>
</dbReference>
<feature type="region of interest" description="Disordered" evidence="7">
    <location>
        <begin position="541"/>
        <end position="603"/>
    </location>
</feature>
<keyword evidence="3" id="KW-1003">Cell membrane</keyword>
<evidence type="ECO:0000256" key="3">
    <source>
        <dbReference type="ARBA" id="ARBA00022475"/>
    </source>
</evidence>
<evidence type="ECO:0000256" key="1">
    <source>
        <dbReference type="ARBA" id="ARBA00004651"/>
    </source>
</evidence>
<sequence length="603" mass="68416">MDTKNNFKGMEHGSADWMSTSRMKFIQKEAQKTNNKIPLGKDFYVSTSSKVLNNLNELVIGGSGAGKSFRKIKPDILQMNGSYIVTDPKGELYRDCAKVLKKNGYKVKVLNLVNLNYSNSYNPFSYITSEQDVVDIASLFMKNTAGEGEKEDFFSGAAQKLLIALMMYLYKSENEIKTFGRVVRLVNSIRYKNGAIDMSCELARCLNEHATKHPYDIASTNWGGMQGNAQETQSSINEVLSTRLSLFATTDLDAITSTDEMDFDSVGVEKTAIFLIIPSARNTYKVVCNIFYSQFFERLRKVADLKYDGCMPLLVSCEMDEFANIGEIPAFENTLAVARSYNLRICIVLQGLSQLKAIYEKTYESIIGNCNIFTLLGTIDNDTLQYVSDKLGKITVRNDSKSFNRGSGSQMGGGGQDTEGYGERPLLYPDEIKEVIKPKGESIPYGGKVICFLGYERPLITMKFDTINHPLFAECGSKYKEYVKNNTYIDKEFAPIWEQRLINYEKMYSKHEDNDKLSKEQYDKQKEIENKENQDRLARQFEEVNNCPPPVNDDVSDDEYIEYSQEADNQEYNPVPDYANEDDIDPSIYDETSGVLDDIEEFM</sequence>
<proteinExistence type="inferred from homology"/>
<dbReference type="CDD" id="cd01127">
    <property type="entry name" value="TrwB_TraG_TraD_VirD4"/>
    <property type="match status" value="1"/>
</dbReference>
<comment type="subcellular location">
    <subcellularLocation>
        <location evidence="1">Cell membrane</location>
        <topology evidence="1">Multi-pass membrane protein</topology>
    </subcellularLocation>
</comment>
<dbReference type="Proteomes" id="UP001478133">
    <property type="component" value="Unassembled WGS sequence"/>
</dbReference>
<accession>A0ABV1HW87</accession>
<keyword evidence="9" id="KW-1185">Reference proteome</keyword>
<feature type="region of interest" description="Disordered" evidence="7">
    <location>
        <begin position="402"/>
        <end position="422"/>
    </location>
</feature>
<evidence type="ECO:0000256" key="7">
    <source>
        <dbReference type="SAM" id="MobiDB-lite"/>
    </source>
</evidence>
<comment type="caution">
    <text evidence="8">The sequence shown here is derived from an EMBL/GenBank/DDBJ whole genome shotgun (WGS) entry which is preliminary data.</text>
</comment>